<dbReference type="AlphaFoldDB" id="A0A7J6V0F1"/>
<dbReference type="InterPro" id="IPR036965">
    <property type="entry name" value="Terpene_synth_N_sf"/>
</dbReference>
<dbReference type="SUPFAM" id="SSF48239">
    <property type="entry name" value="Terpenoid cyclases/Protein prenyltransferases"/>
    <property type="match status" value="1"/>
</dbReference>
<proteinExistence type="predicted"/>
<dbReference type="SUPFAM" id="SSF48576">
    <property type="entry name" value="Terpenoid synthases"/>
    <property type="match status" value="1"/>
</dbReference>
<dbReference type="OrthoDB" id="1877784at2759"/>
<reference evidence="6 7" key="1">
    <citation type="submission" date="2020-06" db="EMBL/GenBank/DDBJ databases">
        <title>Transcriptomic and genomic resources for Thalictrum thalictroides and T. hernandezii: Facilitating candidate gene discovery in an emerging model plant lineage.</title>
        <authorList>
            <person name="Arias T."/>
            <person name="Riano-Pachon D.M."/>
            <person name="Di Stilio V.S."/>
        </authorList>
    </citation>
    <scope>NUCLEOTIDE SEQUENCE [LARGE SCALE GENOMIC DNA]</scope>
    <source>
        <strain evidence="7">cv. WT478/WT964</strain>
        <tissue evidence="6">Leaves</tissue>
    </source>
</reference>
<keyword evidence="1" id="KW-0479">Metal-binding</keyword>
<evidence type="ECO:0000313" key="6">
    <source>
        <dbReference type="EMBL" id="KAF5178409.1"/>
    </source>
</evidence>
<dbReference type="Pfam" id="PF03936">
    <property type="entry name" value="Terpene_synth_C"/>
    <property type="match status" value="1"/>
</dbReference>
<feature type="domain" description="Terpene synthase N-terminal" evidence="4">
    <location>
        <begin position="29"/>
        <end position="214"/>
    </location>
</feature>
<dbReference type="GO" id="GO:0016114">
    <property type="term" value="P:terpenoid biosynthetic process"/>
    <property type="evidence" value="ECO:0007669"/>
    <property type="project" value="InterPro"/>
</dbReference>
<name>A0A7J6V0F1_THATH</name>
<dbReference type="Gene3D" id="1.10.600.10">
    <property type="entry name" value="Farnesyl Diphosphate Synthase"/>
    <property type="match status" value="1"/>
</dbReference>
<dbReference type="EMBL" id="JABWDY010040094">
    <property type="protein sequence ID" value="KAF5178409.1"/>
    <property type="molecule type" value="Genomic_DNA"/>
</dbReference>
<evidence type="ECO:0000256" key="3">
    <source>
        <dbReference type="ARBA" id="ARBA00023239"/>
    </source>
</evidence>
<evidence type="ECO:0000259" key="5">
    <source>
        <dbReference type="Pfam" id="PF03936"/>
    </source>
</evidence>
<protein>
    <submittedName>
        <fullName evidence="6">Terpene synthase</fullName>
    </submittedName>
</protein>
<dbReference type="InterPro" id="IPR008949">
    <property type="entry name" value="Isoprenoid_synthase_dom_sf"/>
</dbReference>
<keyword evidence="7" id="KW-1185">Reference proteome</keyword>
<gene>
    <name evidence="6" type="ORF">FRX31_032003</name>
</gene>
<dbReference type="GO" id="GO:0010333">
    <property type="term" value="F:terpene synthase activity"/>
    <property type="evidence" value="ECO:0007669"/>
    <property type="project" value="InterPro"/>
</dbReference>
<accession>A0A7J6V0F1</accession>
<dbReference type="GO" id="GO:0000287">
    <property type="term" value="F:magnesium ion binding"/>
    <property type="evidence" value="ECO:0007669"/>
    <property type="project" value="InterPro"/>
</dbReference>
<keyword evidence="3" id="KW-0456">Lyase</keyword>
<dbReference type="InterPro" id="IPR008930">
    <property type="entry name" value="Terpenoid_cyclase/PrenylTrfase"/>
</dbReference>
<dbReference type="InterPro" id="IPR005630">
    <property type="entry name" value="Terpene_synthase_metal-bd"/>
</dbReference>
<evidence type="ECO:0000313" key="7">
    <source>
        <dbReference type="Proteomes" id="UP000554482"/>
    </source>
</evidence>
<dbReference type="InterPro" id="IPR001906">
    <property type="entry name" value="Terpene_synth_N"/>
</dbReference>
<dbReference type="Gene3D" id="1.50.10.130">
    <property type="entry name" value="Terpene synthase, N-terminal domain"/>
    <property type="match status" value="1"/>
</dbReference>
<feature type="domain" description="Terpene synthase metal-binding" evidence="5">
    <location>
        <begin position="273"/>
        <end position="342"/>
    </location>
</feature>
<dbReference type="FunFam" id="1.50.10.130:FF:000001">
    <property type="entry name" value="Isoprene synthase, chloroplastic"/>
    <property type="match status" value="1"/>
</dbReference>
<evidence type="ECO:0000256" key="1">
    <source>
        <dbReference type="ARBA" id="ARBA00022723"/>
    </source>
</evidence>
<evidence type="ECO:0000256" key="2">
    <source>
        <dbReference type="ARBA" id="ARBA00022842"/>
    </source>
</evidence>
<dbReference type="PANTHER" id="PTHR31225">
    <property type="entry name" value="OS04G0344100 PROTEIN-RELATED"/>
    <property type="match status" value="1"/>
</dbReference>
<comment type="caution">
    <text evidence="6">The sequence shown here is derived from an EMBL/GenBank/DDBJ whole genome shotgun (WGS) entry which is preliminary data.</text>
</comment>
<keyword evidence="2" id="KW-0460">Magnesium</keyword>
<dbReference type="Proteomes" id="UP000554482">
    <property type="component" value="Unassembled WGS sequence"/>
</dbReference>
<organism evidence="6 7">
    <name type="scientific">Thalictrum thalictroides</name>
    <name type="common">Rue-anemone</name>
    <name type="synonym">Anemone thalictroides</name>
    <dbReference type="NCBI Taxonomy" id="46969"/>
    <lineage>
        <taxon>Eukaryota</taxon>
        <taxon>Viridiplantae</taxon>
        <taxon>Streptophyta</taxon>
        <taxon>Embryophyta</taxon>
        <taxon>Tracheophyta</taxon>
        <taxon>Spermatophyta</taxon>
        <taxon>Magnoliopsida</taxon>
        <taxon>Ranunculales</taxon>
        <taxon>Ranunculaceae</taxon>
        <taxon>Thalictroideae</taxon>
        <taxon>Thalictrum</taxon>
    </lineage>
</organism>
<dbReference type="Pfam" id="PF01397">
    <property type="entry name" value="Terpene_synth"/>
    <property type="match status" value="1"/>
</dbReference>
<dbReference type="PANTHER" id="PTHR31225:SF93">
    <property type="entry name" value="ALPHA-HUMULENE_(-)-(E)-BETA-CARYOPHYLLENE SYNTHASE"/>
    <property type="match status" value="1"/>
</dbReference>
<dbReference type="InterPro" id="IPR050148">
    <property type="entry name" value="Terpene_synthase-like"/>
</dbReference>
<evidence type="ECO:0000259" key="4">
    <source>
        <dbReference type="Pfam" id="PF01397"/>
    </source>
</evidence>
<sequence>MAPSLENAVINHSNADSEITSDDMIKVTRHFHPSVWKGYDFNLASTDFIDEERRQELKKEVKSMLSLVANDSFEELDLIDKIQRLGVAYHFEDEIEDILQRTYNEDYCQFFDQNGLNNENSDLCYVSLRFRLLRQAGFYVSPVVFKKFKVEKKSEFHANLVSDVQGMLSLYEASYLGFHGEDIMDDAMAFTNKHLKSMLTSLSTSLRLQVQHSLTMPPQRSVERIIARNYISVYQQDMSRNKVLLEFAKLDYNAVQLLHRKEISEVQSWWERMNVRSKLQYDVRDRVVEAYAITNNIYFEPQFSQGRIHLGKLWSILTVLDDSYDVYGNLEELGPLCDAFQR</sequence>